<dbReference type="PANTHER" id="PTHR31973">
    <property type="entry name" value="POLYPROTEIN, PUTATIVE-RELATED"/>
    <property type="match status" value="1"/>
</dbReference>
<protein>
    <recommendedName>
        <fullName evidence="1">MULE transposase domain-containing protein</fullName>
    </recommendedName>
</protein>
<accession>A0AAD9TLG5</accession>
<name>A0AAD9TLG5_9ROSI</name>
<dbReference type="Proteomes" id="UP001280121">
    <property type="component" value="Unassembled WGS sequence"/>
</dbReference>
<dbReference type="PANTHER" id="PTHR31973:SF195">
    <property type="entry name" value="MUDR FAMILY TRANSPOSASE"/>
    <property type="match status" value="1"/>
</dbReference>
<dbReference type="Pfam" id="PF10551">
    <property type="entry name" value="MULE"/>
    <property type="match status" value="1"/>
</dbReference>
<dbReference type="InterPro" id="IPR018289">
    <property type="entry name" value="MULE_transposase_dom"/>
</dbReference>
<dbReference type="AlphaFoldDB" id="A0AAD9TLG5"/>
<reference evidence="2" key="1">
    <citation type="journal article" date="2023" name="Plant J.">
        <title>Genome sequences and population genomics provide insights into the demographic history, inbreeding, and mutation load of two 'living fossil' tree species of Dipteronia.</title>
        <authorList>
            <person name="Feng Y."/>
            <person name="Comes H.P."/>
            <person name="Chen J."/>
            <person name="Zhu S."/>
            <person name="Lu R."/>
            <person name="Zhang X."/>
            <person name="Li P."/>
            <person name="Qiu J."/>
            <person name="Olsen K.M."/>
            <person name="Qiu Y."/>
        </authorList>
    </citation>
    <scope>NUCLEOTIDE SEQUENCE</scope>
    <source>
        <strain evidence="2">KIB01</strain>
    </source>
</reference>
<organism evidence="2 3">
    <name type="scientific">Dipteronia dyeriana</name>
    <dbReference type="NCBI Taxonomy" id="168575"/>
    <lineage>
        <taxon>Eukaryota</taxon>
        <taxon>Viridiplantae</taxon>
        <taxon>Streptophyta</taxon>
        <taxon>Embryophyta</taxon>
        <taxon>Tracheophyta</taxon>
        <taxon>Spermatophyta</taxon>
        <taxon>Magnoliopsida</taxon>
        <taxon>eudicotyledons</taxon>
        <taxon>Gunneridae</taxon>
        <taxon>Pentapetalae</taxon>
        <taxon>rosids</taxon>
        <taxon>malvids</taxon>
        <taxon>Sapindales</taxon>
        <taxon>Sapindaceae</taxon>
        <taxon>Hippocastanoideae</taxon>
        <taxon>Acereae</taxon>
        <taxon>Dipteronia</taxon>
    </lineage>
</organism>
<evidence type="ECO:0000259" key="1">
    <source>
        <dbReference type="Pfam" id="PF10551"/>
    </source>
</evidence>
<evidence type="ECO:0000313" key="2">
    <source>
        <dbReference type="EMBL" id="KAK2638216.1"/>
    </source>
</evidence>
<proteinExistence type="predicted"/>
<keyword evidence="3" id="KW-1185">Reference proteome</keyword>
<comment type="caution">
    <text evidence="2">The sequence shown here is derived from an EMBL/GenBank/DDBJ whole genome shotgun (WGS) entry which is preliminary data.</text>
</comment>
<dbReference type="EMBL" id="JANJYI010000008">
    <property type="protein sequence ID" value="KAK2638216.1"/>
    <property type="molecule type" value="Genomic_DNA"/>
</dbReference>
<sequence>MTDMRDKHNINPSYNKAYKSKDYALNNVVGDSWESFKMLHAYFHMLKKCNPGTITEIKADRKNRFKYGFMALEACIEGSNTVIWQIIVVDATHLNSKTRDVLLVMMCKDGNEMIYPLTFRFANFECSKSWTWFLKQLCGVILKPELLLIILDQHTSISNGMKAIFPDAIHGICAYHLANNL</sequence>
<feature type="domain" description="MULE transposase" evidence="1">
    <location>
        <begin position="86"/>
        <end position="180"/>
    </location>
</feature>
<evidence type="ECO:0000313" key="3">
    <source>
        <dbReference type="Proteomes" id="UP001280121"/>
    </source>
</evidence>
<gene>
    <name evidence="2" type="ORF">Ddye_026011</name>
</gene>